<sequence length="113" mass="11150">MKGDITGLISLVQVGVGMGMGVGVGGGGLALMETGGLNPTRTLGAVGRNGRAPSDGDRSGKLDQALGGAPGGLGHSEPALGRPGRIEAGSECERNQSGQVGREGTAENSRARR</sequence>
<name>U5D414_AMBTC</name>
<dbReference type="EMBL" id="KI392485">
    <property type="protein sequence ID" value="ERN16152.1"/>
    <property type="molecule type" value="Genomic_DNA"/>
</dbReference>
<proteinExistence type="predicted"/>
<evidence type="ECO:0000313" key="3">
    <source>
        <dbReference type="Proteomes" id="UP000017836"/>
    </source>
</evidence>
<dbReference type="HOGENOM" id="CLU_2136834_0_0_1"/>
<dbReference type="Proteomes" id="UP000017836">
    <property type="component" value="Unassembled WGS sequence"/>
</dbReference>
<accession>U5D414</accession>
<dbReference type="Gramene" id="ERN16152">
    <property type="protein sequence ID" value="ERN16152"/>
    <property type="gene ID" value="AMTR_s00030p00219840"/>
</dbReference>
<keyword evidence="3" id="KW-1185">Reference proteome</keyword>
<evidence type="ECO:0000313" key="2">
    <source>
        <dbReference type="EMBL" id="ERN16152.1"/>
    </source>
</evidence>
<organism evidence="2 3">
    <name type="scientific">Amborella trichopoda</name>
    <dbReference type="NCBI Taxonomy" id="13333"/>
    <lineage>
        <taxon>Eukaryota</taxon>
        <taxon>Viridiplantae</taxon>
        <taxon>Streptophyta</taxon>
        <taxon>Embryophyta</taxon>
        <taxon>Tracheophyta</taxon>
        <taxon>Spermatophyta</taxon>
        <taxon>Magnoliopsida</taxon>
        <taxon>Amborellales</taxon>
        <taxon>Amborellaceae</taxon>
        <taxon>Amborella</taxon>
    </lineage>
</organism>
<protein>
    <submittedName>
        <fullName evidence="2">Uncharacterized protein</fullName>
    </submittedName>
</protein>
<dbReference type="AlphaFoldDB" id="U5D414"/>
<reference evidence="3" key="1">
    <citation type="journal article" date="2013" name="Science">
        <title>The Amborella genome and the evolution of flowering plants.</title>
        <authorList>
            <consortium name="Amborella Genome Project"/>
        </authorList>
    </citation>
    <scope>NUCLEOTIDE SEQUENCE [LARGE SCALE GENOMIC DNA]</scope>
</reference>
<gene>
    <name evidence="2" type="ORF">AMTR_s00030p00219840</name>
</gene>
<evidence type="ECO:0000256" key="1">
    <source>
        <dbReference type="SAM" id="MobiDB-lite"/>
    </source>
</evidence>
<feature type="region of interest" description="Disordered" evidence="1">
    <location>
        <begin position="38"/>
        <end position="113"/>
    </location>
</feature>